<evidence type="ECO:0000256" key="5">
    <source>
        <dbReference type="ARBA" id="ARBA00023004"/>
    </source>
</evidence>
<organism evidence="7 8">
    <name type="scientific">Amanita muscaria (strain Koide BX008)</name>
    <dbReference type="NCBI Taxonomy" id="946122"/>
    <lineage>
        <taxon>Eukaryota</taxon>
        <taxon>Fungi</taxon>
        <taxon>Dikarya</taxon>
        <taxon>Basidiomycota</taxon>
        <taxon>Agaricomycotina</taxon>
        <taxon>Agaricomycetes</taxon>
        <taxon>Agaricomycetidae</taxon>
        <taxon>Agaricales</taxon>
        <taxon>Pluteineae</taxon>
        <taxon>Amanitaceae</taxon>
        <taxon>Amanita</taxon>
    </lineage>
</organism>
<dbReference type="Pfam" id="PF00067">
    <property type="entry name" value="p450"/>
    <property type="match status" value="1"/>
</dbReference>
<dbReference type="Gene3D" id="1.10.630.10">
    <property type="entry name" value="Cytochrome P450"/>
    <property type="match status" value="1"/>
</dbReference>
<dbReference type="Proteomes" id="UP000054549">
    <property type="component" value="Unassembled WGS sequence"/>
</dbReference>
<dbReference type="InterPro" id="IPR001128">
    <property type="entry name" value="Cyt_P450"/>
</dbReference>
<dbReference type="HOGENOM" id="CLU_001570_5_11_1"/>
<gene>
    <name evidence="7" type="ORF">M378DRAFT_566037</name>
</gene>
<dbReference type="AlphaFoldDB" id="A0A0C2TDG7"/>
<evidence type="ECO:0000256" key="1">
    <source>
        <dbReference type="ARBA" id="ARBA00010617"/>
    </source>
</evidence>
<keyword evidence="6" id="KW-0503">Monooxygenase</keyword>
<evidence type="ECO:0000256" key="6">
    <source>
        <dbReference type="ARBA" id="ARBA00023033"/>
    </source>
</evidence>
<dbReference type="OrthoDB" id="1470350at2759"/>
<keyword evidence="2" id="KW-0349">Heme</keyword>
<dbReference type="PANTHER" id="PTHR24291">
    <property type="entry name" value="CYTOCHROME P450 FAMILY 4"/>
    <property type="match status" value="1"/>
</dbReference>
<dbReference type="STRING" id="946122.A0A0C2TDG7"/>
<evidence type="ECO:0000313" key="7">
    <source>
        <dbReference type="EMBL" id="KIL64874.1"/>
    </source>
</evidence>
<name>A0A0C2TDG7_AMAMK</name>
<dbReference type="GO" id="GO:0004497">
    <property type="term" value="F:monooxygenase activity"/>
    <property type="evidence" value="ECO:0007669"/>
    <property type="project" value="UniProtKB-KW"/>
</dbReference>
<dbReference type="SUPFAM" id="SSF48264">
    <property type="entry name" value="Cytochrome P450"/>
    <property type="match status" value="1"/>
</dbReference>
<dbReference type="GO" id="GO:0016705">
    <property type="term" value="F:oxidoreductase activity, acting on paired donors, with incorporation or reduction of molecular oxygen"/>
    <property type="evidence" value="ECO:0007669"/>
    <property type="project" value="InterPro"/>
</dbReference>
<dbReference type="GO" id="GO:0005506">
    <property type="term" value="F:iron ion binding"/>
    <property type="evidence" value="ECO:0007669"/>
    <property type="project" value="InterPro"/>
</dbReference>
<keyword evidence="3" id="KW-0479">Metal-binding</keyword>
<dbReference type="InParanoid" id="A0A0C2TDG7"/>
<keyword evidence="5" id="KW-0408">Iron</keyword>
<protein>
    <submittedName>
        <fullName evidence="7">Uncharacterized protein</fullName>
    </submittedName>
</protein>
<evidence type="ECO:0000256" key="4">
    <source>
        <dbReference type="ARBA" id="ARBA00023002"/>
    </source>
</evidence>
<keyword evidence="4" id="KW-0560">Oxidoreductase</keyword>
<dbReference type="PANTHER" id="PTHR24291:SF50">
    <property type="entry name" value="BIFUNCTIONAL ALBAFLAVENONE MONOOXYGENASE_TERPENE SYNTHASE"/>
    <property type="match status" value="1"/>
</dbReference>
<keyword evidence="8" id="KW-1185">Reference proteome</keyword>
<accession>A0A0C2TDG7</accession>
<proteinExistence type="inferred from homology"/>
<sequence length="135" mass="15223">METSSGKWSIFFFVPKGTAVTIPFVHMHRNEAFWGPDAKQFVPERWLQENPYSSQDFSGYRHLHTFSDGRTDVCSGGIQAVLSVLLRNFTFGLPSGPDTPIVTHRILMPRPKLVDEAGCILRMRVRQVTGLGEES</sequence>
<dbReference type="InterPro" id="IPR050196">
    <property type="entry name" value="Cytochrome_P450_Monoox"/>
</dbReference>
<comment type="similarity">
    <text evidence="1">Belongs to the cytochrome P450 family.</text>
</comment>
<dbReference type="InterPro" id="IPR036396">
    <property type="entry name" value="Cyt_P450_sf"/>
</dbReference>
<evidence type="ECO:0000256" key="2">
    <source>
        <dbReference type="ARBA" id="ARBA00022617"/>
    </source>
</evidence>
<dbReference type="GO" id="GO:0020037">
    <property type="term" value="F:heme binding"/>
    <property type="evidence" value="ECO:0007669"/>
    <property type="project" value="InterPro"/>
</dbReference>
<evidence type="ECO:0000256" key="3">
    <source>
        <dbReference type="ARBA" id="ARBA00022723"/>
    </source>
</evidence>
<dbReference type="EMBL" id="KN818246">
    <property type="protein sequence ID" value="KIL64874.1"/>
    <property type="molecule type" value="Genomic_DNA"/>
</dbReference>
<reference evidence="7 8" key="1">
    <citation type="submission" date="2014-04" db="EMBL/GenBank/DDBJ databases">
        <title>Evolutionary Origins and Diversification of the Mycorrhizal Mutualists.</title>
        <authorList>
            <consortium name="DOE Joint Genome Institute"/>
            <consortium name="Mycorrhizal Genomics Consortium"/>
            <person name="Kohler A."/>
            <person name="Kuo A."/>
            <person name="Nagy L.G."/>
            <person name="Floudas D."/>
            <person name="Copeland A."/>
            <person name="Barry K.W."/>
            <person name="Cichocki N."/>
            <person name="Veneault-Fourrey C."/>
            <person name="LaButti K."/>
            <person name="Lindquist E.A."/>
            <person name="Lipzen A."/>
            <person name="Lundell T."/>
            <person name="Morin E."/>
            <person name="Murat C."/>
            <person name="Riley R."/>
            <person name="Ohm R."/>
            <person name="Sun H."/>
            <person name="Tunlid A."/>
            <person name="Henrissat B."/>
            <person name="Grigoriev I.V."/>
            <person name="Hibbett D.S."/>
            <person name="Martin F."/>
        </authorList>
    </citation>
    <scope>NUCLEOTIDE SEQUENCE [LARGE SCALE GENOMIC DNA]</scope>
    <source>
        <strain evidence="7 8">Koide BX008</strain>
    </source>
</reference>
<evidence type="ECO:0000313" key="8">
    <source>
        <dbReference type="Proteomes" id="UP000054549"/>
    </source>
</evidence>